<reference evidence="1 2" key="1">
    <citation type="journal article" date="2019" name="Nat. Ecol. Evol.">
        <title>Megaphylogeny resolves global patterns of mushroom evolution.</title>
        <authorList>
            <person name="Varga T."/>
            <person name="Krizsan K."/>
            <person name="Foldi C."/>
            <person name="Dima B."/>
            <person name="Sanchez-Garcia M."/>
            <person name="Sanchez-Ramirez S."/>
            <person name="Szollosi G.J."/>
            <person name="Szarkandi J.G."/>
            <person name="Papp V."/>
            <person name="Albert L."/>
            <person name="Andreopoulos W."/>
            <person name="Angelini C."/>
            <person name="Antonin V."/>
            <person name="Barry K.W."/>
            <person name="Bougher N.L."/>
            <person name="Buchanan P."/>
            <person name="Buyck B."/>
            <person name="Bense V."/>
            <person name="Catcheside P."/>
            <person name="Chovatia M."/>
            <person name="Cooper J."/>
            <person name="Damon W."/>
            <person name="Desjardin D."/>
            <person name="Finy P."/>
            <person name="Geml J."/>
            <person name="Haridas S."/>
            <person name="Hughes K."/>
            <person name="Justo A."/>
            <person name="Karasinski D."/>
            <person name="Kautmanova I."/>
            <person name="Kiss B."/>
            <person name="Kocsube S."/>
            <person name="Kotiranta H."/>
            <person name="LaButti K.M."/>
            <person name="Lechner B.E."/>
            <person name="Liimatainen K."/>
            <person name="Lipzen A."/>
            <person name="Lukacs Z."/>
            <person name="Mihaltcheva S."/>
            <person name="Morgado L.N."/>
            <person name="Niskanen T."/>
            <person name="Noordeloos M.E."/>
            <person name="Ohm R.A."/>
            <person name="Ortiz-Santana B."/>
            <person name="Ovrebo C."/>
            <person name="Racz N."/>
            <person name="Riley R."/>
            <person name="Savchenko A."/>
            <person name="Shiryaev A."/>
            <person name="Soop K."/>
            <person name="Spirin V."/>
            <person name="Szebenyi C."/>
            <person name="Tomsovsky M."/>
            <person name="Tulloss R.E."/>
            <person name="Uehling J."/>
            <person name="Grigoriev I.V."/>
            <person name="Vagvolgyi C."/>
            <person name="Papp T."/>
            <person name="Martin F.M."/>
            <person name="Miettinen O."/>
            <person name="Hibbett D.S."/>
            <person name="Nagy L.G."/>
        </authorList>
    </citation>
    <scope>NUCLEOTIDE SEQUENCE [LARGE SCALE GENOMIC DNA]</scope>
    <source>
        <strain evidence="1 2">OMC1185</strain>
    </source>
</reference>
<dbReference type="Proteomes" id="UP000305948">
    <property type="component" value="Unassembled WGS sequence"/>
</dbReference>
<name>A0A5C3NDN5_9AGAM</name>
<keyword evidence="2" id="KW-1185">Reference proteome</keyword>
<dbReference type="AlphaFoldDB" id="A0A5C3NDN5"/>
<accession>A0A5C3NDN5</accession>
<gene>
    <name evidence="1" type="ORF">OE88DRAFT_1642739</name>
</gene>
<sequence length="251" mass="27626">MVSLVPCILGIVEGAQFCRPWIPTTSDCPRLNKPEPKYRKSESADALTRNADRCASNCSETFHLTSNEWLIVALVWPAHPCSVLDDKVLLRNGLPPRHRRPARSTVLSDQSTCYEYPLRLDDGGAPLGGVAGLFAYLMNYFSLIWNSPNDLCNVIVKAGSPNLIVRIYDLVSTPNIRALSSGLYDGNQADKRDPDLRCASVLPVSGVISPKDLISDEDDGRRLGCFLLPATGPAFRDKCREESLLSDLRPP</sequence>
<protein>
    <submittedName>
        <fullName evidence="1">Uncharacterized protein</fullName>
    </submittedName>
</protein>
<organism evidence="1 2">
    <name type="scientific">Heliocybe sulcata</name>
    <dbReference type="NCBI Taxonomy" id="5364"/>
    <lineage>
        <taxon>Eukaryota</taxon>
        <taxon>Fungi</taxon>
        <taxon>Dikarya</taxon>
        <taxon>Basidiomycota</taxon>
        <taxon>Agaricomycotina</taxon>
        <taxon>Agaricomycetes</taxon>
        <taxon>Gloeophyllales</taxon>
        <taxon>Gloeophyllaceae</taxon>
        <taxon>Heliocybe</taxon>
    </lineage>
</organism>
<dbReference type="EMBL" id="ML213506">
    <property type="protein sequence ID" value="TFK54138.1"/>
    <property type="molecule type" value="Genomic_DNA"/>
</dbReference>
<evidence type="ECO:0000313" key="2">
    <source>
        <dbReference type="Proteomes" id="UP000305948"/>
    </source>
</evidence>
<proteinExistence type="predicted"/>
<evidence type="ECO:0000313" key="1">
    <source>
        <dbReference type="EMBL" id="TFK54138.1"/>
    </source>
</evidence>